<comment type="function">
    <text evidence="1 5">NHase catalyzes the hydration of various nitrile compounds to the corresponding amides.</text>
</comment>
<dbReference type="SUPFAM" id="SSF50090">
    <property type="entry name" value="Electron transport accessory proteins"/>
    <property type="match status" value="1"/>
</dbReference>
<dbReference type="NCBIfam" id="TIGR03888">
    <property type="entry name" value="nitrile_beta"/>
    <property type="match status" value="1"/>
</dbReference>
<evidence type="ECO:0000313" key="9">
    <source>
        <dbReference type="Proteomes" id="UP001314635"/>
    </source>
</evidence>
<accession>A0ABS5G4G7</accession>
<evidence type="ECO:0000256" key="4">
    <source>
        <dbReference type="ARBA" id="ARBA00044877"/>
    </source>
</evidence>
<dbReference type="Pfam" id="PF02211">
    <property type="entry name" value="NHase_beta_C"/>
    <property type="match status" value="1"/>
</dbReference>
<dbReference type="InterPro" id="IPR049054">
    <property type="entry name" value="CN_hydtase_beta-like_N"/>
</dbReference>
<dbReference type="EC" id="4.2.1.84" evidence="5"/>
<gene>
    <name evidence="8" type="primary">nthB</name>
    <name evidence="8" type="ORF">JQ619_10545</name>
</gene>
<evidence type="ECO:0000259" key="6">
    <source>
        <dbReference type="Pfam" id="PF02211"/>
    </source>
</evidence>
<dbReference type="GO" id="GO:0018822">
    <property type="term" value="F:nitrile hydratase activity"/>
    <property type="evidence" value="ECO:0007669"/>
    <property type="project" value="UniProtKB-EC"/>
</dbReference>
<keyword evidence="3 5" id="KW-0456">Lyase</keyword>
<dbReference type="InterPro" id="IPR008990">
    <property type="entry name" value="Elect_transpt_acc-like_dom_sf"/>
</dbReference>
<proteinExistence type="inferred from homology"/>
<protein>
    <recommendedName>
        <fullName evidence="5">Nitrile hydratase subunit beta</fullName>
        <shortName evidence="5">NHase</shortName>
        <ecNumber evidence="5">4.2.1.84</ecNumber>
    </recommendedName>
</protein>
<evidence type="ECO:0000256" key="2">
    <source>
        <dbReference type="ARBA" id="ARBA00009098"/>
    </source>
</evidence>
<dbReference type="Pfam" id="PF21006">
    <property type="entry name" value="NHase_beta_N"/>
    <property type="match status" value="1"/>
</dbReference>
<feature type="domain" description="Nitrile hydratase beta subunit-like N-terminal" evidence="7">
    <location>
        <begin position="1"/>
        <end position="109"/>
    </location>
</feature>
<dbReference type="InterPro" id="IPR024690">
    <property type="entry name" value="CN_hydtase_beta_dom_C"/>
</dbReference>
<dbReference type="InterPro" id="IPR042262">
    <property type="entry name" value="CN_hydtase_beta_C"/>
</dbReference>
<feature type="domain" description="Nitrile hydratase beta subunit" evidence="6">
    <location>
        <begin position="122"/>
        <end position="217"/>
    </location>
</feature>
<evidence type="ECO:0000259" key="7">
    <source>
        <dbReference type="Pfam" id="PF21006"/>
    </source>
</evidence>
<dbReference type="Proteomes" id="UP001314635">
    <property type="component" value="Unassembled WGS sequence"/>
</dbReference>
<comment type="catalytic activity">
    <reaction evidence="4 5">
        <text>an aliphatic primary amide = an aliphatic nitrile + H2O</text>
        <dbReference type="Rhea" id="RHEA:12673"/>
        <dbReference type="ChEBI" id="CHEBI:15377"/>
        <dbReference type="ChEBI" id="CHEBI:65285"/>
        <dbReference type="ChEBI" id="CHEBI:80291"/>
        <dbReference type="EC" id="4.2.1.84"/>
    </reaction>
</comment>
<comment type="caution">
    <text evidence="8">The sequence shown here is derived from an EMBL/GenBank/DDBJ whole genome shotgun (WGS) entry which is preliminary data.</text>
</comment>
<keyword evidence="9" id="KW-1185">Reference proteome</keyword>
<evidence type="ECO:0000256" key="1">
    <source>
        <dbReference type="ARBA" id="ARBA00004042"/>
    </source>
</evidence>
<evidence type="ECO:0000256" key="5">
    <source>
        <dbReference type="PIRNR" id="PIRNR001427"/>
    </source>
</evidence>
<dbReference type="PIRSF" id="PIRSF001427">
    <property type="entry name" value="NHase_beta"/>
    <property type="match status" value="1"/>
</dbReference>
<comment type="similarity">
    <text evidence="2 5">Belongs to the nitrile hydratase subunit beta family.</text>
</comment>
<dbReference type="EMBL" id="JAFCLK010000008">
    <property type="protein sequence ID" value="MBR1136204.1"/>
    <property type="molecule type" value="Genomic_DNA"/>
</dbReference>
<evidence type="ECO:0000256" key="3">
    <source>
        <dbReference type="ARBA" id="ARBA00023239"/>
    </source>
</evidence>
<dbReference type="InterPro" id="IPR003168">
    <property type="entry name" value="Nitrile_hydratase_bsu"/>
</dbReference>
<dbReference type="Gene3D" id="2.30.30.50">
    <property type="match status" value="1"/>
</dbReference>
<name>A0ABS5G4G7_9BRAD</name>
<dbReference type="Gene3D" id="1.10.472.20">
    <property type="entry name" value="Nitrile hydratase, beta subunit"/>
    <property type="match status" value="1"/>
</dbReference>
<organism evidence="8 9">
    <name type="scientific">Bradyrhizobium denitrificans</name>
    <dbReference type="NCBI Taxonomy" id="2734912"/>
    <lineage>
        <taxon>Bacteria</taxon>
        <taxon>Pseudomonadati</taxon>
        <taxon>Pseudomonadota</taxon>
        <taxon>Alphaproteobacteria</taxon>
        <taxon>Hyphomicrobiales</taxon>
        <taxon>Nitrobacteraceae</taxon>
        <taxon>Bradyrhizobium</taxon>
    </lineage>
</organism>
<reference evidence="9" key="1">
    <citation type="journal article" date="2021" name="ISME J.">
        <title>Evolutionary origin and ecological implication of a unique nif island in free-living Bradyrhizobium lineages.</title>
        <authorList>
            <person name="Tao J."/>
        </authorList>
    </citation>
    <scope>NUCLEOTIDE SEQUENCE [LARGE SCALE GENOMIC DNA]</scope>
    <source>
        <strain evidence="9">SZCCT0094</strain>
    </source>
</reference>
<evidence type="ECO:0000313" key="8">
    <source>
        <dbReference type="EMBL" id="MBR1136204.1"/>
    </source>
</evidence>
<sequence>MDGAHDMGGAAGFGPVRPEPNEPVFHAAWERRALAITLAMAMPGGWNIDMSRFARENRPPADYLGMSYYQVWLAGLERLMQERHLVEADELAAGNALHPARPVAKILTADGVAPMLRRGGPTERAQTRPALFAVGDRVRAKTMHPPTHTRLPRYVRGHVGRIDAIRGMHVFPDSNAHGQGEDPQWLYTVSFSGTELWADAPDPLLEVTVDAFEPYLERA</sequence>
<dbReference type="RefSeq" id="WP_172236508.1">
    <property type="nucleotide sequence ID" value="NZ_JABFDP010000009.1"/>
</dbReference>